<accession>B5VLU2</accession>
<dbReference type="AlphaFoldDB" id="B5VLU2"/>
<dbReference type="EMBL" id="ABSV01001402">
    <property type="protein sequence ID" value="EDZ71102.1"/>
    <property type="molecule type" value="Genomic_DNA"/>
</dbReference>
<name>B5VLU2_YEAS6</name>
<reference evidence="1 2" key="1">
    <citation type="journal article" date="2008" name="FEMS Yeast Res.">
        <title>Comparative genome analysis of a Saccharomyces cerevisiae wine strain.</title>
        <authorList>
            <person name="Borneman A.R."/>
            <person name="Forgan A.H."/>
            <person name="Pretorius I.S."/>
            <person name="Chambers P.J."/>
        </authorList>
    </citation>
    <scope>NUCLEOTIDE SEQUENCE [LARGE SCALE GENOMIC DNA]</scope>
    <source>
        <strain evidence="1 2">AWRI1631</strain>
    </source>
</reference>
<comment type="caution">
    <text evidence="1">The sequence shown here is derived from an EMBL/GenBank/DDBJ whole genome shotgun (WGS) entry which is preliminary data.</text>
</comment>
<organism evidence="1 2">
    <name type="scientific">Saccharomyces cerevisiae (strain AWRI1631)</name>
    <name type="common">Baker's yeast</name>
    <dbReference type="NCBI Taxonomy" id="545124"/>
    <lineage>
        <taxon>Eukaryota</taxon>
        <taxon>Fungi</taxon>
        <taxon>Dikarya</taxon>
        <taxon>Ascomycota</taxon>
        <taxon>Saccharomycotina</taxon>
        <taxon>Saccharomycetes</taxon>
        <taxon>Saccharomycetales</taxon>
        <taxon>Saccharomycetaceae</taxon>
        <taxon>Saccharomyces</taxon>
    </lineage>
</organism>
<protein>
    <submittedName>
        <fullName evidence="1">Uncharacterized protein</fullName>
    </submittedName>
</protein>
<evidence type="ECO:0000313" key="1">
    <source>
        <dbReference type="EMBL" id="EDZ71102.1"/>
    </source>
</evidence>
<sequence>MLQKPILVLPCCFRTEPVRKLRTEIEQLSLLALVQI</sequence>
<dbReference type="Proteomes" id="UP000008988">
    <property type="component" value="Unassembled WGS sequence"/>
</dbReference>
<evidence type="ECO:0000313" key="2">
    <source>
        <dbReference type="Proteomes" id="UP000008988"/>
    </source>
</evidence>
<gene>
    <name evidence="1" type="ORF">AWRI1631_103390</name>
</gene>
<proteinExistence type="predicted"/>